<gene>
    <name evidence="1" type="ORF">CQA62_05440</name>
</gene>
<evidence type="ECO:0000313" key="1">
    <source>
        <dbReference type="EMBL" id="RDU68831.1"/>
    </source>
</evidence>
<evidence type="ECO:0000313" key="2">
    <source>
        <dbReference type="Proteomes" id="UP000257067"/>
    </source>
</evidence>
<dbReference type="AlphaFoldDB" id="A0A3D8IW76"/>
<dbReference type="EMBL" id="NXLU01000006">
    <property type="protein sequence ID" value="RDU68831.1"/>
    <property type="molecule type" value="Genomic_DNA"/>
</dbReference>
<dbReference type="RefSeq" id="WP_104723400.1">
    <property type="nucleotide sequence ID" value="NZ_FZNE01000001.1"/>
</dbReference>
<dbReference type="OrthoDB" id="5325117at2"/>
<comment type="caution">
    <text evidence="1">The sequence shown here is derived from an EMBL/GenBank/DDBJ whole genome shotgun (WGS) entry which is preliminary data.</text>
</comment>
<name>A0A3D8IW76_9HELI</name>
<reference evidence="1 2" key="1">
    <citation type="submission" date="2018-04" db="EMBL/GenBank/DDBJ databases">
        <title>Novel Campyloabacter and Helicobacter Species and Strains.</title>
        <authorList>
            <person name="Mannion A.J."/>
            <person name="Shen Z."/>
            <person name="Fox J.G."/>
        </authorList>
    </citation>
    <scope>NUCLEOTIDE SEQUENCE [LARGE SCALE GENOMIC DNA]</scope>
    <source>
        <strain evidence="1 2">ATCC 700242</strain>
    </source>
</reference>
<keyword evidence="2" id="KW-1185">Reference proteome</keyword>
<dbReference type="Proteomes" id="UP000257067">
    <property type="component" value="Unassembled WGS sequence"/>
</dbReference>
<organism evidence="1 2">
    <name type="scientific">Helicobacter cholecystus</name>
    <dbReference type="NCBI Taxonomy" id="45498"/>
    <lineage>
        <taxon>Bacteria</taxon>
        <taxon>Pseudomonadati</taxon>
        <taxon>Campylobacterota</taxon>
        <taxon>Epsilonproteobacteria</taxon>
        <taxon>Campylobacterales</taxon>
        <taxon>Helicobacteraceae</taxon>
        <taxon>Helicobacter</taxon>
    </lineage>
</organism>
<proteinExistence type="predicted"/>
<protein>
    <submittedName>
        <fullName evidence="1">Uncharacterized protein</fullName>
    </submittedName>
</protein>
<sequence>MNWLDSLKIALLLEDSQKAFELSTNLPSEGFKSLEEMLMAREMIAQTTELLKKEKERLRIAMQQIKTAQKFIQE</sequence>
<accession>A0A3D8IW76</accession>